<dbReference type="InterPro" id="IPR000648">
    <property type="entry name" value="Oxysterol-bd"/>
</dbReference>
<dbReference type="PROSITE" id="PS01013">
    <property type="entry name" value="OSBP"/>
    <property type="match status" value="1"/>
</dbReference>
<dbReference type="InterPro" id="IPR001584">
    <property type="entry name" value="Integrase_cat-core"/>
</dbReference>
<feature type="domain" description="Reverse transcriptase" evidence="25">
    <location>
        <begin position="513"/>
        <end position="689"/>
    </location>
</feature>
<dbReference type="InterPro" id="IPR018494">
    <property type="entry name" value="Oxysterol-bd_CS"/>
</dbReference>
<comment type="caution">
    <text evidence="27">The sequence shown here is derived from an EMBL/GenBank/DDBJ whole genome shotgun (WGS) entry which is preliminary data.</text>
</comment>
<keyword evidence="19" id="KW-0862">Zinc</keyword>
<dbReference type="CDD" id="cd00303">
    <property type="entry name" value="retropepsin_like"/>
    <property type="match status" value="1"/>
</dbReference>
<feature type="non-terminal residue" evidence="27">
    <location>
        <position position="2143"/>
    </location>
</feature>
<evidence type="ECO:0000256" key="5">
    <source>
        <dbReference type="ARBA" id="ARBA00022679"/>
    </source>
</evidence>
<dbReference type="GO" id="GO:0004190">
    <property type="term" value="F:aspartic-type endopeptidase activity"/>
    <property type="evidence" value="ECO:0007669"/>
    <property type="project" value="UniProtKB-KW"/>
</dbReference>
<dbReference type="SUPFAM" id="SSF56672">
    <property type="entry name" value="DNA/RNA polymerases"/>
    <property type="match status" value="1"/>
</dbReference>
<evidence type="ECO:0000256" key="4">
    <source>
        <dbReference type="ARBA" id="ARBA00022670"/>
    </source>
</evidence>
<dbReference type="FunFam" id="3.30.420.10:FF:000032">
    <property type="entry name" value="Retrovirus-related Pol polyprotein from transposon 297-like Protein"/>
    <property type="match status" value="1"/>
</dbReference>
<evidence type="ECO:0000256" key="15">
    <source>
        <dbReference type="ARBA" id="ARBA00022932"/>
    </source>
</evidence>
<evidence type="ECO:0000313" key="28">
    <source>
        <dbReference type="Proteomes" id="UP001274896"/>
    </source>
</evidence>
<dbReference type="EMBL" id="JAUCMX010000028">
    <property type="protein sequence ID" value="KAK3508218.1"/>
    <property type="molecule type" value="Genomic_DNA"/>
</dbReference>
<feature type="compositionally biased region" description="Basic and acidic residues" evidence="22">
    <location>
        <begin position="235"/>
        <end position="245"/>
    </location>
</feature>
<dbReference type="InterPro" id="IPR001878">
    <property type="entry name" value="Znf_CCHC"/>
</dbReference>
<keyword evidence="19" id="KW-0863">Zinc-finger</keyword>
<sequence>ITSPITDSAELREIIVRQGAIIRSYQDQLADMQAQLSRVAIASPRDPPPTHGESPRLALPEKFDGSADRCRGFLRQCEVFFSHQPGMYREEGTKCAFLMSLLTDRALEWASAVWDADPQIKASYDYFSGMIKEVFEYPAGGKDISVRLMELRQGSEAAADYAIRFRTLAAQSGWNNAALWAVFRARLHPALQSELACHEEATTLSQFVATAIRLDNLRRQHRAGAHASSAARPQRRMDYSSHREEEPEPMQLGRSGLAVQGHRSRGQMRLCYRCGASGHLSPRCPERFPSTPVGEISSFLNLTVPASLHMSDRCFPVSALIDSGAAVNLVDRGLVEELGIPIFPCVPALRITAIDSQPIGEGYLKHQTELLDFQVGLFHYERLAFYVTSSPANPVILGFPWLRRHDPHISWRSGELVRWSITCLRGCLRDPVARPCRTSQVQRPLEAAGGHLPSQYMDFHMVFSEERAARLPHHQVWDCAIDLLPNASPPKGRIYPLSLLESKAMEEYIESSLAAGHIRPSTSPAAAGFFFVGKKDGGLRPCIDYRGLNAVTIRYPYPLPLVPAALEQLRGARVFTKLDLCSAYNLVRIREGDEWKTAFHTTHGHYEYCVMPFGLTNAPAVFQALINEVFQDLLGRSVIDDILVYSASMEERVIQVREVLARLQQHHLYVKLEKCEFHRSQVTFLGYVISHQGVEMDTVKVQAVTGWPEPSTVRELQRFLGFANFYRRFIWNYSSVAGPLTHPDPELPFVVEVDASCSGIGAVLSQRRGEPGKLHPCAFHSRKLTAAERNYDVGNRELLAIKAALEEWRHWLEGARHPFQVLTDHRNLEYLRGAKRLNPRQARWALFFTRFVFTVTYRPGSKNGKADALSRQFESANDPSKPEPILPATALLAPVRWDLMEEIRRAHWVHEAPSSGHPGVHRSTQLTRRRFWWPSLGSDVEEYVLACPTCAQSRTSRHLPEGLLEPLPIPRRPWLHLSVDFLTDLPDSGGFTAVMVVVDRFSKGCRLIPLDGLPTAMQTADAMFQHVFRNFGLPEDIVSDRGPQFTSRVWGALCGRLGIGVSLSSGYHPQSNGQAERLNQEIGCFLRSYCSREQHRWSEFLPWAEYAQNSLIHSSTGLTPFQCVLGYQPPLFPWSGEPSDVPAVEEWYRLSQEVWERAHVRLQRAVRRQRIQADHHRRPHPSYQVGQKVWLSTHNLRLRLPCKKLSPKFVGPFEIIRRVNPVAYRLRLPASYRICPTFHVSLLKPAHPAVGEAGTGAAPPPPLDIEGSPAYQVRALLNSRRVRSRLQYLVDWEGYGPEDLSWVDSGGHPRPMDMEEQNVSSVTEKTSLNHSHVPRSPTSTENSPDAQQKGGWVLMESLHEPNSNVQKPSKQEGFLLKKRKWPMKGWHKAIDVLKVGKMDKCKDLSEFDKGQIVMARPLDQSISKTAALVGCSRSAVIPQHTFRDLVESMPRQLKKGKVRGRIDIGLSVMSTNKKTMCIDLDAEDSIYHLKVKSREQFDNWVGQLRNHRIFRQNEIVMDPQERHLHSDSSSLRRRAVLSKQPSLLSKNSWFQSSEDMKKCCRELSECETSLLELNLLLKNMEVLHRTFSASTINTVQTEGPKKEKKSTRRWRSRKQRKNRKHILQASSSHLNDSNPNLTLSEPCCPESHLDSPDSPTDASQLQEDFCRLASTVCATLKSTYTSLCSERDRVRCSLEFKSIHDEDMTDGPKHLLHQVSSEVRGSIPESLSEFFDAKEFLLSSSSSENEASDNDSCLSDASDNVSVDLSSEGGIEKDDMDKSMVQRRLRLPSACVSVGVNLWSILYANIGKDLSKVAMPVQLNEPVNTLQRLCEEMEYCHLLDTAAHTQDPHMRMVYVAAFAVSMYACTYTRAGKKPFNPVLGETYECERPDKGFRFISEQVSHHPPVSACHCESKNFTLWQDVRWKNKFWGKSMEIVPVGTIHIVLPCSGDHYELNRVTSCIHNILSGERWIEHYGEMTIKNTATTEDTSICKVTFLKSKPRSLNVNDVEAVVTDTEGRVVHSIFGKWNEALYLGNPPSAIRIWRANPLPKDYEQFYGFTQFTVELNELNESIRPFLPPTDTRFRPDQRLLEEGDITGAEEQKERIESLQRERRRVLQENNITHTARFFNWSEDDSWISNGTYWQ</sequence>
<evidence type="ECO:0000256" key="16">
    <source>
        <dbReference type="ARBA" id="ARBA00023121"/>
    </source>
</evidence>
<evidence type="ECO:0000313" key="27">
    <source>
        <dbReference type="EMBL" id="KAK3508218.1"/>
    </source>
</evidence>
<evidence type="ECO:0000256" key="17">
    <source>
        <dbReference type="ARBA" id="ARBA00023125"/>
    </source>
</evidence>
<evidence type="ECO:0000259" key="25">
    <source>
        <dbReference type="PROSITE" id="PS50878"/>
    </source>
</evidence>
<protein>
    <recommendedName>
        <fullName evidence="21">Oxysterol-binding protein</fullName>
    </recommendedName>
</protein>
<feature type="compositionally biased region" description="Polar residues" evidence="22">
    <location>
        <begin position="1317"/>
        <end position="1346"/>
    </location>
</feature>
<dbReference type="PROSITE" id="PS50994">
    <property type="entry name" value="INTEGRASE"/>
    <property type="match status" value="1"/>
</dbReference>
<evidence type="ECO:0000259" key="26">
    <source>
        <dbReference type="PROSITE" id="PS50994"/>
    </source>
</evidence>
<keyword evidence="16" id="KW-0446">Lipid-binding</keyword>
<dbReference type="Gene3D" id="2.40.160.120">
    <property type="match status" value="1"/>
</dbReference>
<dbReference type="Pfam" id="PF01237">
    <property type="entry name" value="Oxysterol_BP"/>
    <property type="match status" value="1"/>
</dbReference>
<keyword evidence="21" id="KW-0813">Transport</keyword>
<dbReference type="FunFam" id="2.40.160.120:FF:000001">
    <property type="entry name" value="Oxysterol-binding protein"/>
    <property type="match status" value="1"/>
</dbReference>
<feature type="domain" description="Integrase catalytic" evidence="26">
    <location>
        <begin position="969"/>
        <end position="1128"/>
    </location>
</feature>
<keyword evidence="8" id="KW-0479">Metal-binding</keyword>
<dbReference type="PROSITE" id="PS50878">
    <property type="entry name" value="RT_POL"/>
    <property type="match status" value="1"/>
</dbReference>
<dbReference type="InterPro" id="IPR037239">
    <property type="entry name" value="OSBP_sf"/>
</dbReference>
<dbReference type="GO" id="GO:0005634">
    <property type="term" value="C:nucleus"/>
    <property type="evidence" value="ECO:0007669"/>
    <property type="project" value="UniProtKB-SubCell"/>
</dbReference>
<dbReference type="InterPro" id="IPR000953">
    <property type="entry name" value="Chromo/chromo_shadow_dom"/>
</dbReference>
<comment type="similarity">
    <text evidence="3">Belongs to the beta type-B retroviral polymerase family. HERV class-II K(HML-2) pol subfamily.</text>
</comment>
<feature type="compositionally biased region" description="Basic residues" evidence="22">
    <location>
        <begin position="1602"/>
        <end position="1622"/>
    </location>
</feature>
<dbReference type="InterPro" id="IPR043128">
    <property type="entry name" value="Rev_trsase/Diguanyl_cyclase"/>
</dbReference>
<reference evidence="27" key="1">
    <citation type="submission" date="2023-06" db="EMBL/GenBank/DDBJ databases">
        <title>Male Hemibagrus guttatus genome.</title>
        <authorList>
            <person name="Bian C."/>
        </authorList>
    </citation>
    <scope>NUCLEOTIDE SEQUENCE</scope>
    <source>
        <strain evidence="27">Male_cb2023</strain>
        <tissue evidence="27">Muscle</tissue>
    </source>
</reference>
<keyword evidence="21" id="KW-0445">Lipid transport</keyword>
<keyword evidence="6" id="KW-0548">Nucleotidyltransferase</keyword>
<feature type="domain" description="Chromo" evidence="23">
    <location>
        <begin position="1271"/>
        <end position="1302"/>
    </location>
</feature>
<dbReference type="FunFam" id="3.10.20.370:FF:000003">
    <property type="entry name" value="Transposon Tf2-6 polyprotein"/>
    <property type="match status" value="1"/>
</dbReference>
<dbReference type="InterPro" id="IPR050951">
    <property type="entry name" value="Retrovirus_Pol_polyprotein"/>
</dbReference>
<dbReference type="GO" id="GO:0120009">
    <property type="term" value="P:intermembrane lipid transfer"/>
    <property type="evidence" value="ECO:0007669"/>
    <property type="project" value="UniProtKB-ARBA"/>
</dbReference>
<evidence type="ECO:0000259" key="23">
    <source>
        <dbReference type="PROSITE" id="PS50013"/>
    </source>
</evidence>
<evidence type="ECO:0000256" key="11">
    <source>
        <dbReference type="ARBA" id="ARBA00022801"/>
    </source>
</evidence>
<dbReference type="GO" id="GO:0004519">
    <property type="term" value="F:endonuclease activity"/>
    <property type="evidence" value="ECO:0007669"/>
    <property type="project" value="UniProtKB-KW"/>
</dbReference>
<dbReference type="GO" id="GO:0003677">
    <property type="term" value="F:DNA binding"/>
    <property type="evidence" value="ECO:0007669"/>
    <property type="project" value="UniProtKB-KW"/>
</dbReference>
<evidence type="ECO:0000256" key="2">
    <source>
        <dbReference type="ARBA" id="ARBA00008842"/>
    </source>
</evidence>
<evidence type="ECO:0000256" key="20">
    <source>
        <dbReference type="RuleBase" id="RU003844"/>
    </source>
</evidence>
<keyword evidence="5" id="KW-0808">Transferase</keyword>
<dbReference type="SUPFAM" id="SSF54160">
    <property type="entry name" value="Chromo domain-like"/>
    <property type="match status" value="1"/>
</dbReference>
<dbReference type="InterPro" id="IPR036397">
    <property type="entry name" value="RNaseH_sf"/>
</dbReference>
<keyword evidence="11" id="KW-0378">Hydrolase</keyword>
<dbReference type="SUPFAM" id="SSF50729">
    <property type="entry name" value="PH domain-like"/>
    <property type="match status" value="1"/>
</dbReference>
<dbReference type="SMART" id="SM00343">
    <property type="entry name" value="ZnF_C2HC"/>
    <property type="match status" value="1"/>
</dbReference>
<feature type="compositionally biased region" description="Polar residues" evidence="22">
    <location>
        <begin position="1753"/>
        <end position="1765"/>
    </location>
</feature>
<dbReference type="PROSITE" id="PS50013">
    <property type="entry name" value="CHROMO_2"/>
    <property type="match status" value="1"/>
</dbReference>
<dbReference type="GO" id="GO:0006310">
    <property type="term" value="P:DNA recombination"/>
    <property type="evidence" value="ECO:0007669"/>
    <property type="project" value="UniProtKB-KW"/>
</dbReference>
<dbReference type="Pfam" id="PF00665">
    <property type="entry name" value="rve"/>
    <property type="match status" value="1"/>
</dbReference>
<feature type="compositionally biased region" description="Polar residues" evidence="22">
    <location>
        <begin position="1624"/>
        <end position="1639"/>
    </location>
</feature>
<dbReference type="Gene3D" id="2.40.50.40">
    <property type="match status" value="1"/>
</dbReference>
<dbReference type="InterPro" id="IPR056924">
    <property type="entry name" value="SH3_Tf2-1"/>
</dbReference>
<dbReference type="InterPro" id="IPR011993">
    <property type="entry name" value="PH-like_dom_sf"/>
</dbReference>
<keyword evidence="13" id="KW-0229">DNA integration</keyword>
<feature type="region of interest" description="Disordered" evidence="22">
    <location>
        <begin position="1303"/>
        <end position="1347"/>
    </location>
</feature>
<evidence type="ECO:0000256" key="6">
    <source>
        <dbReference type="ARBA" id="ARBA00022695"/>
    </source>
</evidence>
<dbReference type="SUPFAM" id="SSF53098">
    <property type="entry name" value="Ribonuclease H-like"/>
    <property type="match status" value="1"/>
</dbReference>
<dbReference type="InterPro" id="IPR032549">
    <property type="entry name" value="DUF4939"/>
</dbReference>
<dbReference type="Pfam" id="PF17921">
    <property type="entry name" value="Integrase_H2C2"/>
    <property type="match status" value="1"/>
</dbReference>
<dbReference type="GO" id="GO:0006508">
    <property type="term" value="P:proteolysis"/>
    <property type="evidence" value="ECO:0007669"/>
    <property type="project" value="UniProtKB-KW"/>
</dbReference>
<dbReference type="Proteomes" id="UP001274896">
    <property type="component" value="Unassembled WGS sequence"/>
</dbReference>
<dbReference type="GO" id="GO:0008289">
    <property type="term" value="F:lipid binding"/>
    <property type="evidence" value="ECO:0007669"/>
    <property type="project" value="UniProtKB-KW"/>
</dbReference>
<dbReference type="Pfam" id="PF17917">
    <property type="entry name" value="RT_RNaseH"/>
    <property type="match status" value="1"/>
</dbReference>
<evidence type="ECO:0000256" key="9">
    <source>
        <dbReference type="ARBA" id="ARBA00022750"/>
    </source>
</evidence>
<dbReference type="Gene3D" id="3.10.20.370">
    <property type="match status" value="1"/>
</dbReference>
<evidence type="ECO:0000256" key="13">
    <source>
        <dbReference type="ARBA" id="ARBA00022908"/>
    </source>
</evidence>
<proteinExistence type="inferred from homology"/>
<keyword evidence="15" id="KW-0239">DNA-directed DNA polymerase</keyword>
<dbReference type="Gene3D" id="1.10.340.70">
    <property type="match status" value="1"/>
</dbReference>
<dbReference type="GO" id="GO:0015074">
    <property type="term" value="P:DNA integration"/>
    <property type="evidence" value="ECO:0007669"/>
    <property type="project" value="UniProtKB-KW"/>
</dbReference>
<evidence type="ECO:0000256" key="7">
    <source>
        <dbReference type="ARBA" id="ARBA00022722"/>
    </source>
</evidence>
<dbReference type="PANTHER" id="PTHR37984:SF5">
    <property type="entry name" value="PROTEIN NYNRIN-LIKE"/>
    <property type="match status" value="1"/>
</dbReference>
<keyword evidence="14" id="KW-0695">RNA-directed DNA polymerase</keyword>
<gene>
    <name evidence="27" type="ORF">QTP70_017675</name>
</gene>
<feature type="non-terminal residue" evidence="27">
    <location>
        <position position="1"/>
    </location>
</feature>
<keyword evidence="9" id="KW-0064">Aspartyl protease</keyword>
<comment type="subcellular location">
    <subcellularLocation>
        <location evidence="1">Nucleus</location>
    </subcellularLocation>
</comment>
<evidence type="ECO:0000256" key="14">
    <source>
        <dbReference type="ARBA" id="ARBA00022918"/>
    </source>
</evidence>
<keyword evidence="17" id="KW-0238">DNA-binding</keyword>
<feature type="region of interest" description="Disordered" evidence="22">
    <location>
        <begin position="222"/>
        <end position="258"/>
    </location>
</feature>
<dbReference type="Gene3D" id="3.30.70.3490">
    <property type="match status" value="1"/>
</dbReference>
<dbReference type="InterPro" id="IPR016197">
    <property type="entry name" value="Chromo-like_dom_sf"/>
</dbReference>
<dbReference type="Gene3D" id="3.30.70.270">
    <property type="match status" value="2"/>
</dbReference>
<dbReference type="GO" id="GO:0003964">
    <property type="term" value="F:RNA-directed DNA polymerase activity"/>
    <property type="evidence" value="ECO:0007669"/>
    <property type="project" value="UniProtKB-KW"/>
</dbReference>
<dbReference type="InterPro" id="IPR041373">
    <property type="entry name" value="RT_RNaseH"/>
</dbReference>
<dbReference type="CDD" id="cd01647">
    <property type="entry name" value="RT_LTR"/>
    <property type="match status" value="1"/>
</dbReference>
<dbReference type="Pfam" id="PF16297">
    <property type="entry name" value="DUF4939"/>
    <property type="match status" value="1"/>
</dbReference>
<evidence type="ECO:0000256" key="10">
    <source>
        <dbReference type="ARBA" id="ARBA00022759"/>
    </source>
</evidence>
<keyword evidence="10" id="KW-0255">Endonuclease</keyword>
<feature type="region of interest" description="Disordered" evidence="22">
    <location>
        <begin position="1743"/>
        <end position="1773"/>
    </location>
</feature>
<evidence type="ECO:0000256" key="3">
    <source>
        <dbReference type="ARBA" id="ARBA00010879"/>
    </source>
</evidence>
<dbReference type="InterPro" id="IPR021109">
    <property type="entry name" value="Peptidase_aspartic_dom_sf"/>
</dbReference>
<evidence type="ECO:0000256" key="12">
    <source>
        <dbReference type="ARBA" id="ARBA00022842"/>
    </source>
</evidence>
<dbReference type="InterPro" id="IPR043502">
    <property type="entry name" value="DNA/RNA_pol_sf"/>
</dbReference>
<evidence type="ECO:0000256" key="19">
    <source>
        <dbReference type="PROSITE-ProRule" id="PRU00047"/>
    </source>
</evidence>
<dbReference type="Gene3D" id="2.30.29.30">
    <property type="entry name" value="Pleckstrin-homology domain (PH domain)/Phosphotyrosine-binding domain (PTB)"/>
    <property type="match status" value="1"/>
</dbReference>
<keyword evidence="28" id="KW-1185">Reference proteome</keyword>
<evidence type="ECO:0000259" key="24">
    <source>
        <dbReference type="PROSITE" id="PS50158"/>
    </source>
</evidence>
<feature type="domain" description="CCHC-type" evidence="24">
    <location>
        <begin position="271"/>
        <end position="286"/>
    </location>
</feature>
<dbReference type="SUPFAM" id="SSF144000">
    <property type="entry name" value="Oxysterol-binding protein-like"/>
    <property type="match status" value="1"/>
</dbReference>
<name>A0AAE0UJV4_9TELE</name>
<dbReference type="GO" id="GO:0003887">
    <property type="term" value="F:DNA-directed DNA polymerase activity"/>
    <property type="evidence" value="ECO:0007669"/>
    <property type="project" value="UniProtKB-KW"/>
</dbReference>
<comment type="similarity">
    <text evidence="2 20">Belongs to the OSBP family.</text>
</comment>
<dbReference type="Gene3D" id="3.30.420.10">
    <property type="entry name" value="Ribonuclease H-like superfamily/Ribonuclease H"/>
    <property type="match status" value="1"/>
</dbReference>
<dbReference type="GO" id="GO:0008270">
    <property type="term" value="F:zinc ion binding"/>
    <property type="evidence" value="ECO:0007669"/>
    <property type="project" value="UniProtKB-KW"/>
</dbReference>
<dbReference type="InterPro" id="IPR000477">
    <property type="entry name" value="RT_dom"/>
</dbReference>
<dbReference type="InterPro" id="IPR041588">
    <property type="entry name" value="Integrase_H2C2"/>
</dbReference>
<dbReference type="Pfam" id="PF00078">
    <property type="entry name" value="RVT_1"/>
    <property type="match status" value="1"/>
</dbReference>
<dbReference type="Gene3D" id="3.10.10.10">
    <property type="entry name" value="HIV Type 1 Reverse Transcriptase, subunit A, domain 1"/>
    <property type="match status" value="1"/>
</dbReference>
<keyword evidence="18" id="KW-0233">DNA recombination</keyword>
<evidence type="ECO:0000256" key="22">
    <source>
        <dbReference type="SAM" id="MobiDB-lite"/>
    </source>
</evidence>
<dbReference type="Gene3D" id="2.40.70.10">
    <property type="entry name" value="Acid Proteases"/>
    <property type="match status" value="1"/>
</dbReference>
<feature type="region of interest" description="Disordered" evidence="22">
    <location>
        <begin position="1594"/>
        <end position="1656"/>
    </location>
</feature>
<keyword evidence="7" id="KW-0540">Nuclease</keyword>
<evidence type="ECO:0000256" key="1">
    <source>
        <dbReference type="ARBA" id="ARBA00004123"/>
    </source>
</evidence>
<dbReference type="Pfam" id="PF24626">
    <property type="entry name" value="SH3_Tf2-1"/>
    <property type="match status" value="1"/>
</dbReference>
<organism evidence="27 28">
    <name type="scientific">Hemibagrus guttatus</name>
    <dbReference type="NCBI Taxonomy" id="175788"/>
    <lineage>
        <taxon>Eukaryota</taxon>
        <taxon>Metazoa</taxon>
        <taxon>Chordata</taxon>
        <taxon>Craniata</taxon>
        <taxon>Vertebrata</taxon>
        <taxon>Euteleostomi</taxon>
        <taxon>Actinopterygii</taxon>
        <taxon>Neopterygii</taxon>
        <taxon>Teleostei</taxon>
        <taxon>Ostariophysi</taxon>
        <taxon>Siluriformes</taxon>
        <taxon>Bagridae</taxon>
        <taxon>Hemibagrus</taxon>
    </lineage>
</organism>
<keyword evidence="12" id="KW-0460">Magnesium</keyword>
<accession>A0AAE0UJV4</accession>
<dbReference type="PANTHER" id="PTHR37984">
    <property type="entry name" value="PROTEIN CBG26694"/>
    <property type="match status" value="1"/>
</dbReference>
<dbReference type="CDD" id="cd09274">
    <property type="entry name" value="RNase_HI_RT_Ty3"/>
    <property type="match status" value="1"/>
</dbReference>
<evidence type="ECO:0000256" key="18">
    <source>
        <dbReference type="ARBA" id="ARBA00023172"/>
    </source>
</evidence>
<evidence type="ECO:0000256" key="21">
    <source>
        <dbReference type="RuleBase" id="RU003845"/>
    </source>
</evidence>
<keyword evidence="4" id="KW-0645">Protease</keyword>
<dbReference type="PROSITE" id="PS50158">
    <property type="entry name" value="ZF_CCHC"/>
    <property type="match status" value="1"/>
</dbReference>
<dbReference type="InterPro" id="IPR012337">
    <property type="entry name" value="RNaseH-like_sf"/>
</dbReference>
<evidence type="ECO:0000256" key="8">
    <source>
        <dbReference type="ARBA" id="ARBA00022723"/>
    </source>
</evidence>